<evidence type="ECO:0000313" key="3">
    <source>
        <dbReference type="Proteomes" id="UP001208771"/>
    </source>
</evidence>
<feature type="domain" description="PilZ" evidence="1">
    <location>
        <begin position="8"/>
        <end position="97"/>
    </location>
</feature>
<dbReference type="EMBL" id="JANFPI010000003">
    <property type="protein sequence ID" value="MCX8997671.1"/>
    <property type="molecule type" value="Genomic_DNA"/>
</dbReference>
<reference evidence="2" key="1">
    <citation type="submission" date="2022-07" db="EMBL/GenBank/DDBJ databases">
        <title>Ectorhizobium quercum gen.nov., sp. nov.</title>
        <authorList>
            <person name="Ma T."/>
            <person name="Li Y."/>
        </authorList>
    </citation>
    <scope>NUCLEOTIDE SEQUENCE</scope>
    <source>
        <strain evidence="2">BDR2-2</strain>
    </source>
</reference>
<sequence>MQQNPNLQTRKAERSKTRIYGVVRYYNQAAKGRVVDLSATGMALELQEPFAAAAGSRIRIESEDLGFLEGTVVWNRGGRLGVKLQLSTNALAKISSYFRFFHEEPKSTFLPG</sequence>
<gene>
    <name evidence="2" type="ORF">NOF55_11210</name>
</gene>
<dbReference type="SUPFAM" id="SSF141371">
    <property type="entry name" value="PilZ domain-like"/>
    <property type="match status" value="1"/>
</dbReference>
<evidence type="ECO:0000313" key="2">
    <source>
        <dbReference type="EMBL" id="MCX8997671.1"/>
    </source>
</evidence>
<accession>A0AAE3N062</accession>
<dbReference type="GO" id="GO:0035438">
    <property type="term" value="F:cyclic-di-GMP binding"/>
    <property type="evidence" value="ECO:0007669"/>
    <property type="project" value="InterPro"/>
</dbReference>
<proteinExistence type="predicted"/>
<dbReference type="RefSeq" id="WP_306411450.1">
    <property type="nucleotide sequence ID" value="NZ_JANFPI010000003.1"/>
</dbReference>
<keyword evidence="3" id="KW-1185">Reference proteome</keyword>
<dbReference type="InterPro" id="IPR009875">
    <property type="entry name" value="PilZ_domain"/>
</dbReference>
<name>A0AAE3N062_9HYPH</name>
<dbReference type="AlphaFoldDB" id="A0AAE3N062"/>
<organism evidence="2 3">
    <name type="scientific">Ectorhizobium quercum</name>
    <dbReference type="NCBI Taxonomy" id="2965071"/>
    <lineage>
        <taxon>Bacteria</taxon>
        <taxon>Pseudomonadati</taxon>
        <taxon>Pseudomonadota</taxon>
        <taxon>Alphaproteobacteria</taxon>
        <taxon>Hyphomicrobiales</taxon>
        <taxon>Rhizobiaceae</taxon>
        <taxon>Ectorhizobium</taxon>
    </lineage>
</organism>
<dbReference type="Pfam" id="PF07238">
    <property type="entry name" value="PilZ"/>
    <property type="match status" value="1"/>
</dbReference>
<comment type="caution">
    <text evidence="2">The sequence shown here is derived from an EMBL/GenBank/DDBJ whole genome shotgun (WGS) entry which is preliminary data.</text>
</comment>
<protein>
    <submittedName>
        <fullName evidence="2">PilZ domain-containing protein</fullName>
    </submittedName>
</protein>
<dbReference type="Proteomes" id="UP001208771">
    <property type="component" value="Unassembled WGS sequence"/>
</dbReference>
<dbReference type="Gene3D" id="2.40.10.220">
    <property type="entry name" value="predicted glycosyltransferase like domains"/>
    <property type="match status" value="1"/>
</dbReference>
<evidence type="ECO:0000259" key="1">
    <source>
        <dbReference type="Pfam" id="PF07238"/>
    </source>
</evidence>